<evidence type="ECO:0000313" key="2">
    <source>
        <dbReference type="Proteomes" id="UP001153636"/>
    </source>
</evidence>
<gene>
    <name evidence="1" type="ORF">PSYICH_LOCUS13764</name>
</gene>
<name>A0A9P0D1D3_9CUCU</name>
<dbReference type="EMBL" id="OV651819">
    <property type="protein sequence ID" value="CAH1113023.1"/>
    <property type="molecule type" value="Genomic_DNA"/>
</dbReference>
<evidence type="ECO:0000313" key="1">
    <source>
        <dbReference type="EMBL" id="CAH1113023.1"/>
    </source>
</evidence>
<accession>A0A9P0D1D3</accession>
<dbReference type="Proteomes" id="UP001153636">
    <property type="component" value="Chromosome 7"/>
</dbReference>
<proteinExistence type="predicted"/>
<reference evidence="1" key="1">
    <citation type="submission" date="2022-01" db="EMBL/GenBank/DDBJ databases">
        <authorList>
            <person name="King R."/>
        </authorList>
    </citation>
    <scope>NUCLEOTIDE SEQUENCE</scope>
</reference>
<protein>
    <submittedName>
        <fullName evidence="1">Uncharacterized protein</fullName>
    </submittedName>
</protein>
<sequence length="104" mass="12189">MSFSTKSFKDDDTEDDLPLNQLTVRLRCAQDDSDCKNKITLFDLMKQIKLCEDVTEQDVNQWISSDDHGQELSIEEIAAFKQTQEEDLLENKDEEQEIRTVFLR</sequence>
<keyword evidence="2" id="KW-1185">Reference proteome</keyword>
<dbReference type="OrthoDB" id="6753532at2759"/>
<dbReference type="AlphaFoldDB" id="A0A9P0D1D3"/>
<organism evidence="1 2">
    <name type="scientific">Psylliodes chrysocephalus</name>
    <dbReference type="NCBI Taxonomy" id="3402493"/>
    <lineage>
        <taxon>Eukaryota</taxon>
        <taxon>Metazoa</taxon>
        <taxon>Ecdysozoa</taxon>
        <taxon>Arthropoda</taxon>
        <taxon>Hexapoda</taxon>
        <taxon>Insecta</taxon>
        <taxon>Pterygota</taxon>
        <taxon>Neoptera</taxon>
        <taxon>Endopterygota</taxon>
        <taxon>Coleoptera</taxon>
        <taxon>Polyphaga</taxon>
        <taxon>Cucujiformia</taxon>
        <taxon>Chrysomeloidea</taxon>
        <taxon>Chrysomelidae</taxon>
        <taxon>Galerucinae</taxon>
        <taxon>Alticini</taxon>
        <taxon>Psylliodes</taxon>
    </lineage>
</organism>